<evidence type="ECO:0000313" key="2">
    <source>
        <dbReference type="Proteomes" id="UP000187203"/>
    </source>
</evidence>
<dbReference type="Pfam" id="PF05056">
    <property type="entry name" value="DUF674"/>
    <property type="match status" value="1"/>
</dbReference>
<name>A0A1R3K6C7_9ROSI</name>
<keyword evidence="2" id="KW-1185">Reference proteome</keyword>
<dbReference type="PANTHER" id="PTHR33103:SF19">
    <property type="entry name" value="OS09G0544700 PROTEIN"/>
    <property type="match status" value="1"/>
</dbReference>
<protein>
    <submittedName>
        <fullName evidence="1">Uncharacterized protein</fullName>
    </submittedName>
</protein>
<evidence type="ECO:0000313" key="1">
    <source>
        <dbReference type="EMBL" id="OMP02653.1"/>
    </source>
</evidence>
<dbReference type="OrthoDB" id="687098at2759"/>
<accession>A0A1R3K6C7</accession>
<dbReference type="InterPro" id="IPR007750">
    <property type="entry name" value="DUF674"/>
</dbReference>
<comment type="caution">
    <text evidence="1">The sequence shown here is derived from an EMBL/GenBank/DDBJ whole genome shotgun (WGS) entry which is preliminary data.</text>
</comment>
<gene>
    <name evidence="1" type="ORF">COLO4_10934</name>
</gene>
<dbReference type="AlphaFoldDB" id="A0A1R3K6C7"/>
<dbReference type="PANTHER" id="PTHR33103">
    <property type="entry name" value="OS01G0153900 PROTEIN"/>
    <property type="match status" value="1"/>
</dbReference>
<dbReference type="STRING" id="93759.A0A1R3K6C7"/>
<dbReference type="Proteomes" id="UP000187203">
    <property type="component" value="Unassembled WGS sequence"/>
</dbReference>
<proteinExistence type="predicted"/>
<reference evidence="2" key="1">
    <citation type="submission" date="2013-09" db="EMBL/GenBank/DDBJ databases">
        <title>Corchorus olitorius genome sequencing.</title>
        <authorList>
            <person name="Alam M."/>
            <person name="Haque M.S."/>
            <person name="Islam M.S."/>
            <person name="Emdad E.M."/>
            <person name="Islam M.M."/>
            <person name="Ahmed B."/>
            <person name="Halim A."/>
            <person name="Hossen Q.M.M."/>
            <person name="Hossain M.Z."/>
            <person name="Ahmed R."/>
            <person name="Khan M.M."/>
            <person name="Islam R."/>
            <person name="Rashid M.M."/>
            <person name="Khan S.A."/>
            <person name="Rahman M.S."/>
            <person name="Alam M."/>
            <person name="Yahiya A.S."/>
            <person name="Khan M.S."/>
            <person name="Azam M.S."/>
            <person name="Haque T."/>
            <person name="Lashkar M.Z.H."/>
            <person name="Akhand A.I."/>
            <person name="Morshed G."/>
            <person name="Roy S."/>
            <person name="Uddin K.S."/>
            <person name="Rabeya T."/>
            <person name="Hossain A.S."/>
            <person name="Chowdhury A."/>
            <person name="Snigdha A.R."/>
            <person name="Mortoza M.S."/>
            <person name="Matin S.A."/>
            <person name="Hoque S.M.E."/>
            <person name="Islam M.K."/>
            <person name="Roy D.K."/>
            <person name="Haider R."/>
            <person name="Moosa M.M."/>
            <person name="Elias S.M."/>
            <person name="Hasan A.M."/>
            <person name="Jahan S."/>
            <person name="Shafiuddin M."/>
            <person name="Mahmood N."/>
            <person name="Shommy N.S."/>
        </authorList>
    </citation>
    <scope>NUCLEOTIDE SEQUENCE [LARGE SCALE GENOMIC DNA]</scope>
    <source>
        <strain evidence="2">cv. O-4</strain>
    </source>
</reference>
<sequence length="183" mass="20157">MVGCLGDLYESLEILSDTFMESAFMEPTAIKAALLKPIICSYAPGLSLLLPNIMESSKSTNLYRCYNLNNCPYVTNNSNNMCPKCWSYTMTQRVKFANTTTSGGGFVKADATFMVMDNLMVKPMSTASIISLLNEFNVEDVGAIEEREVQIGVNEGVKLLKMCLQSKTVLTDLFLVKKVGGEK</sequence>
<dbReference type="EMBL" id="AWUE01014604">
    <property type="protein sequence ID" value="OMP02653.1"/>
    <property type="molecule type" value="Genomic_DNA"/>
</dbReference>
<organism evidence="1 2">
    <name type="scientific">Corchorus olitorius</name>
    <dbReference type="NCBI Taxonomy" id="93759"/>
    <lineage>
        <taxon>Eukaryota</taxon>
        <taxon>Viridiplantae</taxon>
        <taxon>Streptophyta</taxon>
        <taxon>Embryophyta</taxon>
        <taxon>Tracheophyta</taxon>
        <taxon>Spermatophyta</taxon>
        <taxon>Magnoliopsida</taxon>
        <taxon>eudicotyledons</taxon>
        <taxon>Gunneridae</taxon>
        <taxon>Pentapetalae</taxon>
        <taxon>rosids</taxon>
        <taxon>malvids</taxon>
        <taxon>Malvales</taxon>
        <taxon>Malvaceae</taxon>
        <taxon>Grewioideae</taxon>
        <taxon>Apeibeae</taxon>
        <taxon>Corchorus</taxon>
    </lineage>
</organism>